<feature type="domain" description="PAC" evidence="10">
    <location>
        <begin position="370"/>
        <end position="423"/>
    </location>
</feature>
<evidence type="ECO:0000313" key="14">
    <source>
        <dbReference type="EMBL" id="KKO44197.1"/>
    </source>
</evidence>
<feature type="domain" description="PAC" evidence="10">
    <location>
        <begin position="493"/>
        <end position="545"/>
    </location>
</feature>
<comment type="subcellular location">
    <subcellularLocation>
        <location evidence="2">Membrane</location>
    </subcellularLocation>
</comment>
<dbReference type="InterPro" id="IPR035919">
    <property type="entry name" value="EAL_sf"/>
</dbReference>
<evidence type="ECO:0000256" key="2">
    <source>
        <dbReference type="ARBA" id="ARBA00004370"/>
    </source>
</evidence>
<comment type="cofactor">
    <cofactor evidence="1">
        <name>Mg(2+)</name>
        <dbReference type="ChEBI" id="CHEBI:18420"/>
    </cofactor>
</comment>
<evidence type="ECO:0000256" key="5">
    <source>
        <dbReference type="ARBA" id="ARBA00022692"/>
    </source>
</evidence>
<evidence type="ECO:0000256" key="4">
    <source>
        <dbReference type="ARBA" id="ARBA00022636"/>
    </source>
</evidence>
<dbReference type="CDD" id="cd01948">
    <property type="entry name" value="EAL"/>
    <property type="match status" value="1"/>
</dbReference>
<evidence type="ECO:0000256" key="3">
    <source>
        <dbReference type="ARBA" id="ARBA00012282"/>
    </source>
</evidence>
<evidence type="ECO:0000256" key="8">
    <source>
        <dbReference type="ARBA" id="ARBA00051114"/>
    </source>
</evidence>
<dbReference type="EC" id="3.1.4.52" evidence="3"/>
<organism evidence="14 15">
    <name type="scientific">Arsukibacterium ikkense</name>
    <dbReference type="NCBI Taxonomy" id="336831"/>
    <lineage>
        <taxon>Bacteria</taxon>
        <taxon>Pseudomonadati</taxon>
        <taxon>Pseudomonadota</taxon>
        <taxon>Gammaproteobacteria</taxon>
        <taxon>Chromatiales</taxon>
        <taxon>Chromatiaceae</taxon>
        <taxon>Arsukibacterium</taxon>
    </lineage>
</organism>
<dbReference type="SMART" id="SM00091">
    <property type="entry name" value="PAS"/>
    <property type="match status" value="1"/>
</dbReference>
<feature type="domain" description="PAS" evidence="9">
    <location>
        <begin position="420"/>
        <end position="466"/>
    </location>
</feature>
<dbReference type="Pfam" id="PF08447">
    <property type="entry name" value="PAS_3"/>
    <property type="match status" value="1"/>
</dbReference>
<dbReference type="InterPro" id="IPR000700">
    <property type="entry name" value="PAS-assoc_C"/>
</dbReference>
<dbReference type="Gene3D" id="3.30.70.270">
    <property type="match status" value="1"/>
</dbReference>
<dbReference type="AlphaFoldDB" id="A0A0M2V060"/>
<keyword evidence="4" id="KW-0973">c-di-GMP</keyword>
<dbReference type="Pfam" id="PF00563">
    <property type="entry name" value="EAL"/>
    <property type="match status" value="1"/>
</dbReference>
<sequence length="976" mass="110346">MVLALALLLSVSLVLYLAEQRQQQQQRQVAETASNFTYALQQELSRELSAAHALAAFVRQQDGDISQFNQFARKLFPYYKNVTAFSLAPGGSVAAVYPLSDNQNLLGYEILTDPQQAAAAKASIASNTINVTGPYQLKQGGEGVIGRLAIYSDPAQQVWWGLVNVTLRLADLNSLARLDSMQQQGLQFRLTRLSSDHSAPELIRQSDTEIFKQPLIQSIALGDTNWQLQLVPKSGWSNKLILYRQLALAMLFSVMLAALVAQLIQTRIHKYQLETLVSQRTAALHTELQRQKSFISASNTGSWEFKQQTNQLYGGFEYYAQLGYNQAEFANNQPNNLHECWTNLIHPADKAQACAIFQQYLQHSEPDSIYENTFRMRHADGGWRWILSRGKSLLDEHGWKTGLSVGIHLDITARKEAELQLQLLARIFEQSSEGVLITNAEQKIVMVNNAFSKISGYSAAEVMGKNPKILASGRQDKSFYSNMWQAIASQGSWQGEIWNRRKDGTPYPEWLSVSQITDEHQLVSHYVALFSDISQYKEDEAQIKFLANYDPLTQLPNRSLLVDRTEQALMHAKRNSQPFAMLLMDLDRFKQINETLGHEMGDELLIQVAKRLRKLCRAEDTLCRLGGDEFVLVLPEADANSAAHLAERMLPLILQPYYLDDHELNLSMSIGIAMYPEDGQKFHQLYKHADIAMYRAKESGRNRYSFFTADMQQFHTRNLLLENALRRAIDRNQLSLVYQPQYSLVDQQLFGFEALLRWHHDDFGQVSPAEFIPLAERSGLIVAIGEWVIITALQQLAQWHNSGYRQLNMAINLSSIQFRQENLQQFVYNAIEFSGVPANCVELEITESAMAEQPEKAIALITGLRASGLNIAIDDFGTGYSSLSYLKRFALTKLKIDQSFVRDLLKNSQDKAIVRAIINMAANLGLKTIAEGVETEQQRDLLIQLGCDEIQGYYYSKPLPAGQASEFIQQQLQSNT</sequence>
<dbReference type="InterPro" id="IPR035965">
    <property type="entry name" value="PAS-like_dom_sf"/>
</dbReference>
<dbReference type="SMART" id="SM00086">
    <property type="entry name" value="PAC"/>
    <property type="match status" value="2"/>
</dbReference>
<dbReference type="Pfam" id="PF13426">
    <property type="entry name" value="PAS_9"/>
    <property type="match status" value="1"/>
</dbReference>
<evidence type="ECO:0000259" key="12">
    <source>
        <dbReference type="PROSITE" id="PS50883"/>
    </source>
</evidence>
<dbReference type="InterPro" id="IPR000160">
    <property type="entry name" value="GGDEF_dom"/>
</dbReference>
<feature type="domain" description="CHASE" evidence="11">
    <location>
        <begin position="93"/>
        <end position="229"/>
    </location>
</feature>
<proteinExistence type="predicted"/>
<dbReference type="InterPro" id="IPR001610">
    <property type="entry name" value="PAC"/>
</dbReference>
<dbReference type="InterPro" id="IPR052155">
    <property type="entry name" value="Biofilm_reg_signaling"/>
</dbReference>
<dbReference type="InterPro" id="IPR013655">
    <property type="entry name" value="PAS_fold_3"/>
</dbReference>
<dbReference type="Gene3D" id="3.20.20.450">
    <property type="entry name" value="EAL domain"/>
    <property type="match status" value="1"/>
</dbReference>
<dbReference type="SMART" id="SM00052">
    <property type="entry name" value="EAL"/>
    <property type="match status" value="1"/>
</dbReference>
<dbReference type="PROSITE" id="PS50883">
    <property type="entry name" value="EAL"/>
    <property type="match status" value="1"/>
</dbReference>
<dbReference type="CDD" id="cd00130">
    <property type="entry name" value="PAS"/>
    <property type="match status" value="2"/>
</dbReference>
<dbReference type="InterPro" id="IPR043128">
    <property type="entry name" value="Rev_trsase/Diguanyl_cyclase"/>
</dbReference>
<name>A0A0M2V060_9GAMM</name>
<keyword evidence="7" id="KW-0472">Membrane</keyword>
<keyword evidence="5" id="KW-0812">Transmembrane</keyword>
<dbReference type="GO" id="GO:0071111">
    <property type="term" value="F:cyclic-guanylate-specific phosphodiesterase activity"/>
    <property type="evidence" value="ECO:0007669"/>
    <property type="project" value="UniProtKB-EC"/>
</dbReference>
<feature type="domain" description="GGDEF" evidence="13">
    <location>
        <begin position="577"/>
        <end position="709"/>
    </location>
</feature>
<dbReference type="SUPFAM" id="SSF55073">
    <property type="entry name" value="Nucleotide cyclase"/>
    <property type="match status" value="1"/>
</dbReference>
<dbReference type="GO" id="GO:0071732">
    <property type="term" value="P:cellular response to nitric oxide"/>
    <property type="evidence" value="ECO:0007669"/>
    <property type="project" value="UniProtKB-ARBA"/>
</dbReference>
<dbReference type="SMART" id="SM00267">
    <property type="entry name" value="GGDEF"/>
    <property type="match status" value="1"/>
</dbReference>
<dbReference type="PROSITE" id="PS50839">
    <property type="entry name" value="CHASE"/>
    <property type="match status" value="1"/>
</dbReference>
<dbReference type="SUPFAM" id="SSF55785">
    <property type="entry name" value="PYP-like sensor domain (PAS domain)"/>
    <property type="match status" value="2"/>
</dbReference>
<dbReference type="InterPro" id="IPR000014">
    <property type="entry name" value="PAS"/>
</dbReference>
<evidence type="ECO:0000256" key="7">
    <source>
        <dbReference type="ARBA" id="ARBA00023136"/>
    </source>
</evidence>
<dbReference type="Gene3D" id="3.30.450.20">
    <property type="entry name" value="PAS domain"/>
    <property type="match status" value="2"/>
</dbReference>
<evidence type="ECO:0000313" key="15">
    <source>
        <dbReference type="Proteomes" id="UP000034228"/>
    </source>
</evidence>
<dbReference type="Pfam" id="PF00990">
    <property type="entry name" value="GGDEF"/>
    <property type="match status" value="1"/>
</dbReference>
<dbReference type="InterPro" id="IPR001633">
    <property type="entry name" value="EAL_dom"/>
</dbReference>
<comment type="catalytic activity">
    <reaction evidence="8">
        <text>3',3'-c-di-GMP + H2O = 5'-phosphoguanylyl(3'-&gt;5')guanosine + H(+)</text>
        <dbReference type="Rhea" id="RHEA:24902"/>
        <dbReference type="ChEBI" id="CHEBI:15377"/>
        <dbReference type="ChEBI" id="CHEBI:15378"/>
        <dbReference type="ChEBI" id="CHEBI:58754"/>
        <dbReference type="ChEBI" id="CHEBI:58805"/>
        <dbReference type="EC" id="3.1.4.52"/>
    </reaction>
    <physiologicalReaction direction="left-to-right" evidence="8">
        <dbReference type="Rhea" id="RHEA:24903"/>
    </physiologicalReaction>
</comment>
<dbReference type="InterPro" id="IPR029787">
    <property type="entry name" value="Nucleotide_cyclase"/>
</dbReference>
<dbReference type="NCBIfam" id="TIGR00229">
    <property type="entry name" value="sensory_box"/>
    <property type="match status" value="2"/>
</dbReference>
<reference evidence="14 15" key="1">
    <citation type="submission" date="2015-03" db="EMBL/GenBank/DDBJ databases">
        <title>Draft genome sequences of two protease-producing strains of Arsukibacterium isolated from two cold and alkaline environments.</title>
        <authorList>
            <person name="Lylloff J.E."/>
            <person name="Skov L.B."/>
            <person name="Jepsen M."/>
            <person name="Hallin P.F."/>
            <person name="Sorensen S.J."/>
            <person name="Stougaard P."/>
            <person name="Glaring M.A."/>
        </authorList>
    </citation>
    <scope>NUCLEOTIDE SEQUENCE [LARGE SCALE GENOMIC DNA]</scope>
    <source>
        <strain evidence="14 15">GCM72</strain>
    </source>
</reference>
<dbReference type="CDD" id="cd01949">
    <property type="entry name" value="GGDEF"/>
    <property type="match status" value="1"/>
</dbReference>
<dbReference type="Gene3D" id="3.30.450.350">
    <property type="entry name" value="CHASE domain"/>
    <property type="match status" value="1"/>
</dbReference>
<comment type="caution">
    <text evidence="14">The sequence shown here is derived from an EMBL/GenBank/DDBJ whole genome shotgun (WGS) entry which is preliminary data.</text>
</comment>
<evidence type="ECO:0000259" key="10">
    <source>
        <dbReference type="PROSITE" id="PS50113"/>
    </source>
</evidence>
<dbReference type="Proteomes" id="UP000034228">
    <property type="component" value="Unassembled WGS sequence"/>
</dbReference>
<dbReference type="GO" id="GO:0016020">
    <property type="term" value="C:membrane"/>
    <property type="evidence" value="ECO:0007669"/>
    <property type="project" value="UniProtKB-SubCell"/>
</dbReference>
<feature type="domain" description="EAL" evidence="12">
    <location>
        <begin position="718"/>
        <end position="972"/>
    </location>
</feature>
<dbReference type="PROSITE" id="PS50112">
    <property type="entry name" value="PAS"/>
    <property type="match status" value="1"/>
</dbReference>
<dbReference type="NCBIfam" id="TIGR00254">
    <property type="entry name" value="GGDEF"/>
    <property type="match status" value="1"/>
</dbReference>
<dbReference type="PATRIC" id="fig|336831.14.peg.1881"/>
<dbReference type="FunFam" id="3.30.70.270:FF:000001">
    <property type="entry name" value="Diguanylate cyclase domain protein"/>
    <property type="match status" value="1"/>
</dbReference>
<protein>
    <recommendedName>
        <fullName evidence="3">cyclic-guanylate-specific phosphodiesterase</fullName>
        <ecNumber evidence="3">3.1.4.52</ecNumber>
    </recommendedName>
</protein>
<dbReference type="SMART" id="SM01079">
    <property type="entry name" value="CHASE"/>
    <property type="match status" value="1"/>
</dbReference>
<evidence type="ECO:0000259" key="9">
    <source>
        <dbReference type="PROSITE" id="PS50112"/>
    </source>
</evidence>
<accession>A0A0M2V060</accession>
<dbReference type="PANTHER" id="PTHR44757:SF2">
    <property type="entry name" value="BIOFILM ARCHITECTURE MAINTENANCE PROTEIN MBAA"/>
    <property type="match status" value="1"/>
</dbReference>
<gene>
    <name evidence="14" type="ORF">WG68_16890</name>
</gene>
<dbReference type="InterPro" id="IPR006189">
    <property type="entry name" value="CHASE_dom"/>
</dbReference>
<evidence type="ECO:0000259" key="11">
    <source>
        <dbReference type="PROSITE" id="PS50839"/>
    </source>
</evidence>
<dbReference type="Pfam" id="PF03924">
    <property type="entry name" value="CHASE"/>
    <property type="match status" value="1"/>
</dbReference>
<evidence type="ECO:0000256" key="6">
    <source>
        <dbReference type="ARBA" id="ARBA00022989"/>
    </source>
</evidence>
<dbReference type="PROSITE" id="PS50887">
    <property type="entry name" value="GGDEF"/>
    <property type="match status" value="1"/>
</dbReference>
<dbReference type="FunFam" id="3.20.20.450:FF:000001">
    <property type="entry name" value="Cyclic di-GMP phosphodiesterase yahA"/>
    <property type="match status" value="1"/>
</dbReference>
<evidence type="ECO:0000256" key="1">
    <source>
        <dbReference type="ARBA" id="ARBA00001946"/>
    </source>
</evidence>
<dbReference type="GO" id="GO:0007165">
    <property type="term" value="P:signal transduction"/>
    <property type="evidence" value="ECO:0007669"/>
    <property type="project" value="UniProtKB-ARBA"/>
</dbReference>
<dbReference type="PANTHER" id="PTHR44757">
    <property type="entry name" value="DIGUANYLATE CYCLASE DGCP"/>
    <property type="match status" value="1"/>
</dbReference>
<dbReference type="OrthoDB" id="8553030at2"/>
<dbReference type="PROSITE" id="PS50113">
    <property type="entry name" value="PAC"/>
    <property type="match status" value="2"/>
</dbReference>
<keyword evidence="6" id="KW-1133">Transmembrane helix</keyword>
<dbReference type="InterPro" id="IPR042240">
    <property type="entry name" value="CHASE_sf"/>
</dbReference>
<dbReference type="SUPFAM" id="SSF141868">
    <property type="entry name" value="EAL domain-like"/>
    <property type="match status" value="1"/>
</dbReference>
<dbReference type="EMBL" id="LAHO01000019">
    <property type="protein sequence ID" value="KKO44197.1"/>
    <property type="molecule type" value="Genomic_DNA"/>
</dbReference>
<keyword evidence="15" id="KW-1185">Reference proteome</keyword>
<dbReference type="STRING" id="336831.WG68_16890"/>
<evidence type="ECO:0000259" key="13">
    <source>
        <dbReference type="PROSITE" id="PS50887"/>
    </source>
</evidence>